<feature type="transmembrane region" description="Helical" evidence="1">
    <location>
        <begin position="49"/>
        <end position="69"/>
    </location>
</feature>
<evidence type="ECO:0000313" key="2">
    <source>
        <dbReference type="EMBL" id="CAD9529758.1"/>
    </source>
</evidence>
<keyword evidence="1" id="KW-0472">Membrane</keyword>
<protein>
    <submittedName>
        <fullName evidence="2">Uncharacterized protein</fullName>
    </submittedName>
</protein>
<feature type="transmembrane region" description="Helical" evidence="1">
    <location>
        <begin position="12"/>
        <end position="37"/>
    </location>
</feature>
<name>A0A7S2IUQ5_9DINO</name>
<gene>
    <name evidence="2" type="ORF">BRAN1462_LOCUS12215</name>
</gene>
<dbReference type="EMBL" id="HBGW01019314">
    <property type="protein sequence ID" value="CAD9529758.1"/>
    <property type="molecule type" value="Transcribed_RNA"/>
</dbReference>
<keyword evidence="1" id="KW-0812">Transmembrane</keyword>
<keyword evidence="1" id="KW-1133">Transmembrane helix</keyword>
<reference evidence="2" key="1">
    <citation type="submission" date="2021-01" db="EMBL/GenBank/DDBJ databases">
        <authorList>
            <person name="Corre E."/>
            <person name="Pelletier E."/>
            <person name="Niang G."/>
            <person name="Scheremetjew M."/>
            <person name="Finn R."/>
            <person name="Kale V."/>
            <person name="Holt S."/>
            <person name="Cochrane G."/>
            <person name="Meng A."/>
            <person name="Brown T."/>
            <person name="Cohen L."/>
        </authorList>
    </citation>
    <scope>NUCLEOTIDE SEQUENCE</scope>
    <source>
        <strain evidence="2">RCC3387</strain>
    </source>
</reference>
<evidence type="ECO:0000256" key="1">
    <source>
        <dbReference type="SAM" id="Phobius"/>
    </source>
</evidence>
<accession>A0A7S2IUQ5</accession>
<dbReference type="AlphaFoldDB" id="A0A7S2IUQ5"/>
<organism evidence="2">
    <name type="scientific">Zooxanthella nutricula</name>
    <dbReference type="NCBI Taxonomy" id="1333877"/>
    <lineage>
        <taxon>Eukaryota</taxon>
        <taxon>Sar</taxon>
        <taxon>Alveolata</taxon>
        <taxon>Dinophyceae</taxon>
        <taxon>Peridiniales</taxon>
        <taxon>Peridiniales incertae sedis</taxon>
        <taxon>Zooxanthella</taxon>
    </lineage>
</organism>
<proteinExistence type="predicted"/>
<sequence>MKPSEEAYGLQRLFTVGHAAAAALVFLPPLPLAIALANGVDVRFWVGHIMLLPVAAAVVALALPAFGTLPRPTGGFLSGSVWVPAALIAAGSFACRLHASSVAGELQGPECFVSTERRNLYEAYAEADALYSTCLGLLAQAPGRAPPLMGVADCPQYPEASKRWGRQFEYLAALERRFPCANACYGGRRLWEDPGVLAPSCAPFAAQSLRASAAWSTVLIEYSAVVVLVNLLLHCSLLAPLVRRFEEVAF</sequence>